<evidence type="ECO:0000313" key="3">
    <source>
        <dbReference type="Proteomes" id="UP000823775"/>
    </source>
</evidence>
<evidence type="ECO:0008006" key="4">
    <source>
        <dbReference type="Google" id="ProtNLM"/>
    </source>
</evidence>
<evidence type="ECO:0000256" key="1">
    <source>
        <dbReference type="SAM" id="MobiDB-lite"/>
    </source>
</evidence>
<gene>
    <name evidence="2" type="ORF">HAX54_031431</name>
</gene>
<feature type="region of interest" description="Disordered" evidence="1">
    <location>
        <begin position="56"/>
        <end position="77"/>
    </location>
</feature>
<feature type="region of interest" description="Disordered" evidence="1">
    <location>
        <begin position="160"/>
        <end position="190"/>
    </location>
</feature>
<evidence type="ECO:0000313" key="2">
    <source>
        <dbReference type="EMBL" id="MCD9643760.1"/>
    </source>
</evidence>
<organism evidence="2 3">
    <name type="scientific">Datura stramonium</name>
    <name type="common">Jimsonweed</name>
    <name type="synonym">Common thornapple</name>
    <dbReference type="NCBI Taxonomy" id="4076"/>
    <lineage>
        <taxon>Eukaryota</taxon>
        <taxon>Viridiplantae</taxon>
        <taxon>Streptophyta</taxon>
        <taxon>Embryophyta</taxon>
        <taxon>Tracheophyta</taxon>
        <taxon>Spermatophyta</taxon>
        <taxon>Magnoliopsida</taxon>
        <taxon>eudicotyledons</taxon>
        <taxon>Gunneridae</taxon>
        <taxon>Pentapetalae</taxon>
        <taxon>asterids</taxon>
        <taxon>lamiids</taxon>
        <taxon>Solanales</taxon>
        <taxon>Solanaceae</taxon>
        <taxon>Solanoideae</taxon>
        <taxon>Datureae</taxon>
        <taxon>Datura</taxon>
    </lineage>
</organism>
<reference evidence="2 3" key="1">
    <citation type="journal article" date="2021" name="BMC Genomics">
        <title>Datura genome reveals duplications of psychoactive alkaloid biosynthetic genes and high mutation rate following tissue culture.</title>
        <authorList>
            <person name="Rajewski A."/>
            <person name="Carter-House D."/>
            <person name="Stajich J."/>
            <person name="Litt A."/>
        </authorList>
    </citation>
    <scope>NUCLEOTIDE SEQUENCE [LARGE SCALE GENOMIC DNA]</scope>
    <source>
        <strain evidence="2">AR-01</strain>
    </source>
</reference>
<protein>
    <recommendedName>
        <fullName evidence="4">Polyprotein protein</fullName>
    </recommendedName>
</protein>
<name>A0ABS8V9A5_DATST</name>
<accession>A0ABS8V9A5</accession>
<dbReference type="Proteomes" id="UP000823775">
    <property type="component" value="Unassembled WGS sequence"/>
</dbReference>
<comment type="caution">
    <text evidence="2">The sequence shown here is derived from an EMBL/GenBank/DDBJ whole genome shotgun (WGS) entry which is preliminary data.</text>
</comment>
<proteinExistence type="predicted"/>
<feature type="region of interest" description="Disordered" evidence="1">
    <location>
        <begin position="206"/>
        <end position="226"/>
    </location>
</feature>
<dbReference type="EMBL" id="JACEIK010003988">
    <property type="protein sequence ID" value="MCD9643760.1"/>
    <property type="molecule type" value="Genomic_DNA"/>
</dbReference>
<keyword evidence="3" id="KW-1185">Reference proteome</keyword>
<sequence>MDHDGCSAGGAPNSNLGLQRHVCFPAMSQRPSINAHQIVRADNVITLATKVEKDSPAMKRAKCTKNRPPPPPSASCNTSATQFYTTIVPTPIPLDFLKIAQRAQVHESQLVKLAKAIPSMIQLSIKKAMQPAKDKLKSLCSTVEVLDSEVITLRKEVSALGEPPCTSNPNTPEPAAVSVQPKAPRSPPDDWWVEYDSTLEIVSDEELYHSRPTPPPMLSVYDVDPS</sequence>